<dbReference type="InterPro" id="IPR002035">
    <property type="entry name" value="VWF_A"/>
</dbReference>
<dbReference type="SUPFAM" id="SSF53300">
    <property type="entry name" value="vWA-like"/>
    <property type="match status" value="1"/>
</dbReference>
<dbReference type="InterPro" id="IPR036465">
    <property type="entry name" value="vWFA_dom_sf"/>
</dbReference>
<dbReference type="InterPro" id="IPR008912">
    <property type="entry name" value="Uncharacterised_CoxE"/>
</dbReference>
<dbReference type="EMBL" id="VUYU01000002">
    <property type="protein sequence ID" value="NHZ32859.1"/>
    <property type="molecule type" value="Genomic_DNA"/>
</dbReference>
<keyword evidence="4" id="KW-1185">Reference proteome</keyword>
<organism evidence="3 4">
    <name type="scientific">Massilia rubra</name>
    <dbReference type="NCBI Taxonomy" id="2607910"/>
    <lineage>
        <taxon>Bacteria</taxon>
        <taxon>Pseudomonadati</taxon>
        <taxon>Pseudomonadota</taxon>
        <taxon>Betaproteobacteria</taxon>
        <taxon>Burkholderiales</taxon>
        <taxon>Oxalobacteraceae</taxon>
        <taxon>Telluria group</taxon>
        <taxon>Massilia</taxon>
    </lineage>
</organism>
<evidence type="ECO:0000313" key="4">
    <source>
        <dbReference type="Proteomes" id="UP000785613"/>
    </source>
</evidence>
<evidence type="ECO:0000256" key="1">
    <source>
        <dbReference type="SAM" id="MobiDB-lite"/>
    </source>
</evidence>
<dbReference type="RefSeq" id="WP_167221994.1">
    <property type="nucleotide sequence ID" value="NZ_VUYU01000002.1"/>
</dbReference>
<evidence type="ECO:0000313" key="3">
    <source>
        <dbReference type="EMBL" id="NHZ32859.1"/>
    </source>
</evidence>
<dbReference type="Gene3D" id="3.40.50.410">
    <property type="entry name" value="von Willebrand factor, type A domain"/>
    <property type="match status" value="1"/>
</dbReference>
<dbReference type="PANTHER" id="PTHR30634:SF16">
    <property type="entry name" value="OUTER-MEMBRANE LIPOPROTEIN LOLB"/>
    <property type="match status" value="1"/>
</dbReference>
<dbReference type="Proteomes" id="UP000785613">
    <property type="component" value="Unassembled WGS sequence"/>
</dbReference>
<sequence length="377" mass="41624">MTRPALDADTLRRWRLVLGAAAGDGLRGAPLDADDRQRDQALGYLYDREQDAQQRDRSGGSGRADPAAVQWLGKVRTLFPQTAAEVLQRDALERYQLHGLLTDPAVLDTVTPSMDLMRILLGLRHMLPPAVLAKAQEIVAKVVAGLEARLAPRALSAFAPRRQRHARGGKARLADLDWPHTMRHNLRHYQADTGELIVERLFFKRRHEQRLPWHLWILVDQSGSMSESVIHSAVMASIFARLRAVRTRMLLFADDVTDASGQLHAPEKLLMSVQIGGGTNIGAALACARGQIDTPRRSVVVLISDLYEGGTRAPLLREVAALTRSGVTTLVLAALDRQAEPDYDRETARQMQACGAEVAAMTPDALIDWLATRMQGR</sequence>
<dbReference type="Pfam" id="PF05762">
    <property type="entry name" value="VWA_CoxE"/>
    <property type="match status" value="1"/>
</dbReference>
<feature type="domain" description="VWFA" evidence="2">
    <location>
        <begin position="212"/>
        <end position="371"/>
    </location>
</feature>
<comment type="caution">
    <text evidence="3">The sequence shown here is derived from an EMBL/GenBank/DDBJ whole genome shotgun (WGS) entry which is preliminary data.</text>
</comment>
<dbReference type="PANTHER" id="PTHR30634">
    <property type="entry name" value="OUTER MEMBRANE LOLAB LIPOPROTEIN INSERTION APPARATUS"/>
    <property type="match status" value="1"/>
</dbReference>
<dbReference type="InterPro" id="IPR050458">
    <property type="entry name" value="LolB"/>
</dbReference>
<feature type="compositionally biased region" description="Basic and acidic residues" evidence="1">
    <location>
        <begin position="46"/>
        <end position="58"/>
    </location>
</feature>
<name>A0ABX0LFS8_9BURK</name>
<gene>
    <name evidence="3" type="ORF">F0185_04545</name>
</gene>
<evidence type="ECO:0000259" key="2">
    <source>
        <dbReference type="SMART" id="SM00327"/>
    </source>
</evidence>
<proteinExistence type="predicted"/>
<accession>A0ABX0LFS8</accession>
<reference evidence="3 4" key="1">
    <citation type="submission" date="2019-09" db="EMBL/GenBank/DDBJ databases">
        <title>Taxonomy of Antarctic Massilia spp.: description of Massilia rubra sp. nov., Massilia aquatica sp. nov., Massilia mucilaginosa sp. nov., Massilia frigida sp. nov. isolated from streams, lakes and regoliths.</title>
        <authorList>
            <person name="Holochova P."/>
            <person name="Sedlacek I."/>
            <person name="Kralova S."/>
            <person name="Maslanova I."/>
            <person name="Busse H.-J."/>
            <person name="Stankova E."/>
            <person name="Vrbovska V."/>
            <person name="Kovarovic V."/>
            <person name="Bartak M."/>
            <person name="Svec P."/>
            <person name="Pantucek R."/>
        </authorList>
    </citation>
    <scope>NUCLEOTIDE SEQUENCE [LARGE SCALE GENOMIC DNA]</scope>
    <source>
        <strain evidence="3 4">CCM 8692</strain>
    </source>
</reference>
<dbReference type="SMART" id="SM00327">
    <property type="entry name" value="VWA"/>
    <property type="match status" value="1"/>
</dbReference>
<protein>
    <submittedName>
        <fullName evidence="3">VWA domain-containing protein</fullName>
    </submittedName>
</protein>
<feature type="region of interest" description="Disordered" evidence="1">
    <location>
        <begin position="46"/>
        <end position="65"/>
    </location>
</feature>